<dbReference type="AlphaFoldDB" id="A0A3B0XZ56"/>
<gene>
    <name evidence="3" type="ORF">MNBD_GAMMA09-1707</name>
</gene>
<reference evidence="3" key="1">
    <citation type="submission" date="2018-06" db="EMBL/GenBank/DDBJ databases">
        <authorList>
            <person name="Zhirakovskaya E."/>
        </authorList>
    </citation>
    <scope>NUCLEOTIDE SEQUENCE</scope>
</reference>
<organism evidence="3">
    <name type="scientific">hydrothermal vent metagenome</name>
    <dbReference type="NCBI Taxonomy" id="652676"/>
    <lineage>
        <taxon>unclassified sequences</taxon>
        <taxon>metagenomes</taxon>
        <taxon>ecological metagenomes</taxon>
    </lineage>
</organism>
<keyword evidence="1" id="KW-1133">Transmembrane helix</keyword>
<accession>A0A3B0XZ56</accession>
<protein>
    <recommendedName>
        <fullName evidence="2">DUF3592 domain-containing protein</fullName>
    </recommendedName>
</protein>
<name>A0A3B0XZ56_9ZZZZ</name>
<feature type="transmembrane region" description="Helical" evidence="1">
    <location>
        <begin position="107"/>
        <end position="134"/>
    </location>
</feature>
<dbReference type="Pfam" id="PF12158">
    <property type="entry name" value="DUF3592"/>
    <property type="match status" value="1"/>
</dbReference>
<evidence type="ECO:0000256" key="1">
    <source>
        <dbReference type="SAM" id="Phobius"/>
    </source>
</evidence>
<keyword evidence="1" id="KW-0472">Membrane</keyword>
<feature type="transmembrane region" description="Helical" evidence="1">
    <location>
        <begin position="7"/>
        <end position="23"/>
    </location>
</feature>
<dbReference type="EMBL" id="UOFI01000185">
    <property type="protein sequence ID" value="VAW69980.1"/>
    <property type="molecule type" value="Genomic_DNA"/>
</dbReference>
<proteinExistence type="predicted"/>
<evidence type="ECO:0000313" key="3">
    <source>
        <dbReference type="EMBL" id="VAW69980.1"/>
    </source>
</evidence>
<dbReference type="InterPro" id="IPR021994">
    <property type="entry name" value="DUF3592"/>
</dbReference>
<keyword evidence="1" id="KW-0812">Transmembrane</keyword>
<evidence type="ECO:0000259" key="2">
    <source>
        <dbReference type="Pfam" id="PF12158"/>
    </source>
</evidence>
<feature type="domain" description="DUF3592" evidence="2">
    <location>
        <begin position="35"/>
        <end position="103"/>
    </location>
</feature>
<sequence>MKVIKYLFTVIGLGMLVGAFFLYKGTQAFLVDAIVTEGQVVDLVESRSNDSSTYAPVVEFKTFNGSVIEFLSSNGSNPPSYDVGEIIDVLYLESEPKSARINSYMSLWGGATILAGLGTVFFSIGFIILLIGILNSRKIKYLKEHGVKINTKLQSIEINSSLKVNNRSPYNIYTQWENPASSKLHVFKSENIWFDPSEHINGDDITVLIEKDNPEKYYVDISFLPKLAN</sequence>